<dbReference type="PRINTS" id="PR00080">
    <property type="entry name" value="SDRFAMILY"/>
</dbReference>
<dbReference type="GeneTree" id="ENSGT00940000156731"/>
<dbReference type="CDD" id="cd05339">
    <property type="entry name" value="17beta-HSDXI-like_SDR_c"/>
    <property type="match status" value="1"/>
</dbReference>
<dbReference type="GO" id="GO:0005811">
    <property type="term" value="C:lipid droplet"/>
    <property type="evidence" value="ECO:0007669"/>
    <property type="project" value="TreeGrafter"/>
</dbReference>
<keyword evidence="2" id="KW-0560">Oxidoreductase</keyword>
<dbReference type="InterPro" id="IPR002347">
    <property type="entry name" value="SDR_fam"/>
</dbReference>
<dbReference type="PANTHER" id="PTHR24322">
    <property type="entry name" value="PKSB"/>
    <property type="match status" value="1"/>
</dbReference>
<evidence type="ECO:0000313" key="5">
    <source>
        <dbReference type="Ensembl" id="ENSEBUP00000002388.1"/>
    </source>
</evidence>
<dbReference type="SUPFAM" id="SSF51735">
    <property type="entry name" value="NAD(P)-binding Rossmann-fold domains"/>
    <property type="match status" value="1"/>
</dbReference>
<dbReference type="Pfam" id="PF00106">
    <property type="entry name" value="adh_short"/>
    <property type="match status" value="1"/>
</dbReference>
<reference evidence="5" key="1">
    <citation type="submission" date="2025-08" db="UniProtKB">
        <authorList>
            <consortium name="Ensembl"/>
        </authorList>
    </citation>
    <scope>IDENTIFICATION</scope>
</reference>
<keyword evidence="6" id="KW-1185">Reference proteome</keyword>
<dbReference type="InterPro" id="IPR020904">
    <property type="entry name" value="Sc_DH/Rdtase_CS"/>
</dbReference>
<dbReference type="Ensembl" id="ENSEBUT00000002741.1">
    <property type="protein sequence ID" value="ENSEBUP00000002388.1"/>
    <property type="gene ID" value="ENSEBUG00000001858.1"/>
</dbReference>
<dbReference type="AlphaFoldDB" id="A0A8C4N551"/>
<name>A0A8C4N551_EPTBU</name>
<accession>A0A8C4N551</accession>
<evidence type="ECO:0000256" key="1">
    <source>
        <dbReference type="ARBA" id="ARBA00006484"/>
    </source>
</evidence>
<dbReference type="Proteomes" id="UP000694388">
    <property type="component" value="Unplaced"/>
</dbReference>
<keyword evidence="3" id="KW-0520">NAD</keyword>
<organism evidence="5 6">
    <name type="scientific">Eptatretus burgeri</name>
    <name type="common">Inshore hagfish</name>
    <dbReference type="NCBI Taxonomy" id="7764"/>
    <lineage>
        <taxon>Eukaryota</taxon>
        <taxon>Metazoa</taxon>
        <taxon>Chordata</taxon>
        <taxon>Craniata</taxon>
        <taxon>Vertebrata</taxon>
        <taxon>Cyclostomata</taxon>
        <taxon>Myxini</taxon>
        <taxon>Myxiniformes</taxon>
        <taxon>Myxinidae</taxon>
        <taxon>Eptatretinae</taxon>
        <taxon>Eptatretus</taxon>
    </lineage>
</organism>
<evidence type="ECO:0000256" key="3">
    <source>
        <dbReference type="ARBA" id="ARBA00023027"/>
    </source>
</evidence>
<dbReference type="GO" id="GO:0016616">
    <property type="term" value="F:oxidoreductase activity, acting on the CH-OH group of donors, NAD or NADP as acceptor"/>
    <property type="evidence" value="ECO:0007669"/>
    <property type="project" value="TreeGrafter"/>
</dbReference>
<dbReference type="Gene3D" id="3.40.50.720">
    <property type="entry name" value="NAD(P)-binding Rossmann-like Domain"/>
    <property type="match status" value="1"/>
</dbReference>
<evidence type="ECO:0000256" key="4">
    <source>
        <dbReference type="RuleBase" id="RU000363"/>
    </source>
</evidence>
<dbReference type="PROSITE" id="PS00061">
    <property type="entry name" value="ADH_SHORT"/>
    <property type="match status" value="1"/>
</dbReference>
<evidence type="ECO:0000256" key="2">
    <source>
        <dbReference type="ARBA" id="ARBA00023002"/>
    </source>
</evidence>
<dbReference type="InterPro" id="IPR036291">
    <property type="entry name" value="NAD(P)-bd_dom_sf"/>
</dbReference>
<comment type="similarity">
    <text evidence="1 4">Belongs to the short-chain dehydrogenases/reductases (SDR) family.</text>
</comment>
<dbReference type="PRINTS" id="PR00081">
    <property type="entry name" value="GDHRDH"/>
</dbReference>
<dbReference type="PANTHER" id="PTHR24322:SF746">
    <property type="entry name" value="SHORT CHAIN DEHYDROGENASE_REDUCTASE FAMILY 16C MEMBER 5"/>
    <property type="match status" value="1"/>
</dbReference>
<dbReference type="FunFam" id="3.40.50.720:FF:000202">
    <property type="entry name" value="Short-chain dehydrogenase/reductase family 16C member 6"/>
    <property type="match status" value="1"/>
</dbReference>
<evidence type="ECO:0000313" key="6">
    <source>
        <dbReference type="Proteomes" id="UP000694388"/>
    </source>
</evidence>
<proteinExistence type="inferred from homology"/>
<sequence>MGFLRTLAETFELIVLSFFYSIEALFRLVVPQRRKSVANETVLITGAGSGIGRLLSLEFARLKVTLVLWDINEQGNEETAQMAREQGSPHVHVYHCDCSRREEVARVASLVKKEVGDVTMLVNNAGIVIGKNFIDTSEAEMQKVMDVNVMAHFWTYKAFLPAMIARNHGHLVSIASAAGFLTMNGVADYCSSKFAAVGFAECVALEMIAMKKDGVKTTIVCPSFINTGMFDGCKPQSKMFPILDEMFVVKRIMNAVLRNQPIIMIPRFTYFLVYLRSWMPHKVLILLAHYTRLFDVMKTFVGRKNN</sequence>
<reference evidence="5" key="2">
    <citation type="submission" date="2025-09" db="UniProtKB">
        <authorList>
            <consortium name="Ensembl"/>
        </authorList>
    </citation>
    <scope>IDENTIFICATION</scope>
</reference>
<protein>
    <submittedName>
        <fullName evidence="5">Short chain dehydrogenase/reductase family 16C, member 5a</fullName>
    </submittedName>
</protein>